<proteinExistence type="predicted"/>
<feature type="chain" id="PRO_5002351495" evidence="1">
    <location>
        <begin position="24"/>
        <end position="113"/>
    </location>
</feature>
<evidence type="ECO:0000313" key="2">
    <source>
        <dbReference type="EnsemblPlants" id="OGLUM02G22660.1"/>
    </source>
</evidence>
<keyword evidence="3" id="KW-1185">Reference proteome</keyword>
<dbReference type="STRING" id="40148.A0A0D9YUA7"/>
<dbReference type="Gramene" id="OGLUM02G22660.1">
    <property type="protein sequence ID" value="OGLUM02G22660.1"/>
    <property type="gene ID" value="OGLUM02G22660"/>
</dbReference>
<sequence length="113" mass="12564">MASIIPVLLRLLLLLLPLPLIRDHLWAPSHHHHRPTPPQDDAGELHPIFLVPGASCSNLEARLTEAYRPSTAHCGAMKGKGWVSDSFWSSSSVLVLIQIKRDPDLRAYFLGLD</sequence>
<dbReference type="EnsemblPlants" id="OGLUM02G22660.1">
    <property type="protein sequence ID" value="OGLUM02G22660.1"/>
    <property type="gene ID" value="OGLUM02G22660"/>
</dbReference>
<evidence type="ECO:0000256" key="1">
    <source>
        <dbReference type="SAM" id="SignalP"/>
    </source>
</evidence>
<evidence type="ECO:0000313" key="3">
    <source>
        <dbReference type="Proteomes" id="UP000026961"/>
    </source>
</evidence>
<name>A0A0D9YUA7_9ORYZ</name>
<reference evidence="2" key="1">
    <citation type="submission" date="2015-04" db="UniProtKB">
        <authorList>
            <consortium name="EnsemblPlants"/>
        </authorList>
    </citation>
    <scope>IDENTIFICATION</scope>
</reference>
<protein>
    <submittedName>
        <fullName evidence="2">Uncharacterized protein</fullName>
    </submittedName>
</protein>
<keyword evidence="1" id="KW-0732">Signal</keyword>
<dbReference type="AlphaFoldDB" id="A0A0D9YUA7"/>
<organism evidence="2">
    <name type="scientific">Oryza glumipatula</name>
    <dbReference type="NCBI Taxonomy" id="40148"/>
    <lineage>
        <taxon>Eukaryota</taxon>
        <taxon>Viridiplantae</taxon>
        <taxon>Streptophyta</taxon>
        <taxon>Embryophyta</taxon>
        <taxon>Tracheophyta</taxon>
        <taxon>Spermatophyta</taxon>
        <taxon>Magnoliopsida</taxon>
        <taxon>Liliopsida</taxon>
        <taxon>Poales</taxon>
        <taxon>Poaceae</taxon>
        <taxon>BOP clade</taxon>
        <taxon>Oryzoideae</taxon>
        <taxon>Oryzeae</taxon>
        <taxon>Oryzinae</taxon>
        <taxon>Oryza</taxon>
    </lineage>
</organism>
<dbReference type="Proteomes" id="UP000026961">
    <property type="component" value="Chromosome 2"/>
</dbReference>
<dbReference type="HOGENOM" id="CLU_2310811_0_0_1"/>
<feature type="signal peptide" evidence="1">
    <location>
        <begin position="1"/>
        <end position="23"/>
    </location>
</feature>
<accession>A0A0D9YUA7</accession>
<reference evidence="2" key="2">
    <citation type="submission" date="2018-05" db="EMBL/GenBank/DDBJ databases">
        <title>OgluRS3 (Oryza glumaepatula Reference Sequence Version 3).</title>
        <authorList>
            <person name="Zhang J."/>
            <person name="Kudrna D."/>
            <person name="Lee S."/>
            <person name="Talag J."/>
            <person name="Welchert J."/>
            <person name="Wing R.A."/>
        </authorList>
    </citation>
    <scope>NUCLEOTIDE SEQUENCE [LARGE SCALE GENOMIC DNA]</scope>
</reference>